<reference evidence="2" key="1">
    <citation type="journal article" date="2014" name="Int. J. Syst. Evol. Microbiol.">
        <title>Complete genome sequence of Corynebacterium casei LMG S-19264T (=DSM 44701T), isolated from a smear-ripened cheese.</title>
        <authorList>
            <consortium name="US DOE Joint Genome Institute (JGI-PGF)"/>
            <person name="Walter F."/>
            <person name="Albersmeier A."/>
            <person name="Kalinowski J."/>
            <person name="Ruckert C."/>
        </authorList>
    </citation>
    <scope>NUCLEOTIDE SEQUENCE</scope>
    <source>
        <strain evidence="2">CGMCC 1.15290</strain>
    </source>
</reference>
<name>A0A917J052_9BACT</name>
<comment type="caution">
    <text evidence="2">The sequence shown here is derived from an EMBL/GenBank/DDBJ whole genome shotgun (WGS) entry which is preliminary data.</text>
</comment>
<feature type="transmembrane region" description="Helical" evidence="1">
    <location>
        <begin position="39"/>
        <end position="57"/>
    </location>
</feature>
<accession>A0A917J052</accession>
<reference evidence="2" key="2">
    <citation type="submission" date="2020-09" db="EMBL/GenBank/DDBJ databases">
        <authorList>
            <person name="Sun Q."/>
            <person name="Zhou Y."/>
        </authorList>
    </citation>
    <scope>NUCLEOTIDE SEQUENCE</scope>
    <source>
        <strain evidence="2">CGMCC 1.15290</strain>
    </source>
</reference>
<sequence>MKYRFRFQNTHGFKYLWLAALSPVLTGVLVSTLNIRDSLVVLCIVLVPLVPAFYLFARKSRARDEITVDDEGITSDWFGRINYASIEKAEGGSWKRTPPSLQLKLRNGHKVTWLLSWSGSVFNSREDAAVFSLFTEVLTGKMNKKEVLQGYPSKNDVPYSAAAAQVEQAVIKNRKGQSWFFPVSLVFAILALVRTCGKDWFLRKDPDFAAVAQYQKQELQSNLAKVKEIMAEKMAHYGPVYLYTNDTAARLELLPDIELAEMTPQLSLFQNGMMNESLRKFIKHPDDYDVITMLVAGNGDAKPMQKSIFNKKDSISRYLHFRIFVPQNGYPPTARKTISAGRDTAQKPDLQFATAIPLYDTVKLSEAIDNALPNTHMLLAQLRFNTGCKVYITGSAHDSIPETVFRKVMAILDEQRKQVKADSIPFVFKTWHHGILQ</sequence>
<evidence type="ECO:0000313" key="3">
    <source>
        <dbReference type="Proteomes" id="UP000627292"/>
    </source>
</evidence>
<dbReference type="AlphaFoldDB" id="A0A917J052"/>
<feature type="transmembrane region" description="Helical" evidence="1">
    <location>
        <begin position="178"/>
        <end position="195"/>
    </location>
</feature>
<dbReference type="Proteomes" id="UP000627292">
    <property type="component" value="Unassembled WGS sequence"/>
</dbReference>
<dbReference type="RefSeq" id="WP_188954031.1">
    <property type="nucleotide sequence ID" value="NZ_BMIB01000003.1"/>
</dbReference>
<gene>
    <name evidence="2" type="ORF">GCM10011379_32090</name>
</gene>
<proteinExistence type="predicted"/>
<dbReference type="EMBL" id="BMIB01000003">
    <property type="protein sequence ID" value="GGH72064.1"/>
    <property type="molecule type" value="Genomic_DNA"/>
</dbReference>
<protein>
    <submittedName>
        <fullName evidence="2">Uncharacterized protein</fullName>
    </submittedName>
</protein>
<feature type="transmembrane region" description="Helical" evidence="1">
    <location>
        <begin position="12"/>
        <end position="33"/>
    </location>
</feature>
<organism evidence="2 3">
    <name type="scientific">Filimonas zeae</name>
    <dbReference type="NCBI Taxonomy" id="1737353"/>
    <lineage>
        <taxon>Bacteria</taxon>
        <taxon>Pseudomonadati</taxon>
        <taxon>Bacteroidota</taxon>
        <taxon>Chitinophagia</taxon>
        <taxon>Chitinophagales</taxon>
        <taxon>Chitinophagaceae</taxon>
        <taxon>Filimonas</taxon>
    </lineage>
</organism>
<evidence type="ECO:0000313" key="2">
    <source>
        <dbReference type="EMBL" id="GGH72064.1"/>
    </source>
</evidence>
<keyword evidence="1" id="KW-1133">Transmembrane helix</keyword>
<keyword evidence="3" id="KW-1185">Reference proteome</keyword>
<keyword evidence="1" id="KW-0812">Transmembrane</keyword>
<evidence type="ECO:0000256" key="1">
    <source>
        <dbReference type="SAM" id="Phobius"/>
    </source>
</evidence>
<keyword evidence="1" id="KW-0472">Membrane</keyword>